<accession>A0A087HR45</accession>
<feature type="compositionally biased region" description="Low complexity" evidence="2">
    <location>
        <begin position="60"/>
        <end position="88"/>
    </location>
</feature>
<feature type="compositionally biased region" description="Low complexity" evidence="2">
    <location>
        <begin position="95"/>
        <end position="112"/>
    </location>
</feature>
<keyword evidence="1" id="KW-0175">Coiled coil</keyword>
<reference evidence="4" key="1">
    <citation type="journal article" date="2015" name="Nat. Plants">
        <title>Genome expansion of Arabis alpina linked with retrotransposition and reduced symmetric DNA methylation.</title>
        <authorList>
            <person name="Willing E.M."/>
            <person name="Rawat V."/>
            <person name="Mandakova T."/>
            <person name="Maumus F."/>
            <person name="James G.V."/>
            <person name="Nordstroem K.J."/>
            <person name="Becker C."/>
            <person name="Warthmann N."/>
            <person name="Chica C."/>
            <person name="Szarzynska B."/>
            <person name="Zytnicki M."/>
            <person name="Albani M.C."/>
            <person name="Kiefer C."/>
            <person name="Bergonzi S."/>
            <person name="Castaings L."/>
            <person name="Mateos J.L."/>
            <person name="Berns M.C."/>
            <person name="Bujdoso N."/>
            <person name="Piofczyk T."/>
            <person name="de Lorenzo L."/>
            <person name="Barrero-Sicilia C."/>
            <person name="Mateos I."/>
            <person name="Piednoel M."/>
            <person name="Hagmann J."/>
            <person name="Chen-Min-Tao R."/>
            <person name="Iglesias-Fernandez R."/>
            <person name="Schuster S.C."/>
            <person name="Alonso-Blanco C."/>
            <person name="Roudier F."/>
            <person name="Carbonero P."/>
            <person name="Paz-Ares J."/>
            <person name="Davis S.J."/>
            <person name="Pecinka A."/>
            <person name="Quesneville H."/>
            <person name="Colot V."/>
            <person name="Lysak M.A."/>
            <person name="Weigel D."/>
            <person name="Coupland G."/>
            <person name="Schneeberger K."/>
        </authorList>
    </citation>
    <scope>NUCLEOTIDE SEQUENCE [LARGE SCALE GENOMIC DNA]</scope>
    <source>
        <strain evidence="4">cv. Pajares</strain>
    </source>
</reference>
<feature type="compositionally biased region" description="Basic residues" evidence="2">
    <location>
        <begin position="30"/>
        <end position="45"/>
    </location>
</feature>
<gene>
    <name evidence="3" type="ordered locus">AALP_Aa1g279500</name>
</gene>
<proteinExistence type="predicted"/>
<feature type="coiled-coil region" evidence="1">
    <location>
        <begin position="197"/>
        <end position="224"/>
    </location>
</feature>
<evidence type="ECO:0000313" key="4">
    <source>
        <dbReference type="Proteomes" id="UP000029120"/>
    </source>
</evidence>
<dbReference type="AlphaFoldDB" id="A0A087HR45"/>
<name>A0A087HR45_ARAAL</name>
<evidence type="ECO:0000313" key="3">
    <source>
        <dbReference type="EMBL" id="KFK44597.1"/>
    </source>
</evidence>
<sequence length="335" mass="35117">MAVPRNSPDVKMEHNEDEINETFDLALFLRKQKSSTRGKRRARKFRPPDPPRSTLSTERATGSGKPPTPTTATTSAASTSVPAPAEPTTAPPSATPTTTPAYTGPATAPASAKLTTVSAPVGPTTVPSSEPRDTSARNTTTVSKGSRLPSPTRTEVLAALPVLPAPLPSDYDAKKEAKGLGRDPLHLLFLALVNNVGQELGDEVEVLKKKLEDETRRTENARTSVKALAVVTHDQTLETYAVSVGVADTSGSLHGGTNSCKAVVVGVDGKFSLIGGVGAEVTRIRIHDVVEGALTVGAPEEMRTDEDSQGPMINTLTEDPVTQVAPPGVDEEIVP</sequence>
<dbReference type="Gramene" id="KFK44597">
    <property type="protein sequence ID" value="KFK44597"/>
    <property type="gene ID" value="AALP_AA1G279500"/>
</dbReference>
<feature type="compositionally biased region" description="Polar residues" evidence="2">
    <location>
        <begin position="136"/>
        <end position="149"/>
    </location>
</feature>
<dbReference type="EMBL" id="CM002869">
    <property type="protein sequence ID" value="KFK44597.1"/>
    <property type="molecule type" value="Genomic_DNA"/>
</dbReference>
<organism evidence="3 4">
    <name type="scientific">Arabis alpina</name>
    <name type="common">Alpine rock-cress</name>
    <dbReference type="NCBI Taxonomy" id="50452"/>
    <lineage>
        <taxon>Eukaryota</taxon>
        <taxon>Viridiplantae</taxon>
        <taxon>Streptophyta</taxon>
        <taxon>Embryophyta</taxon>
        <taxon>Tracheophyta</taxon>
        <taxon>Spermatophyta</taxon>
        <taxon>Magnoliopsida</taxon>
        <taxon>eudicotyledons</taxon>
        <taxon>Gunneridae</taxon>
        <taxon>Pentapetalae</taxon>
        <taxon>rosids</taxon>
        <taxon>malvids</taxon>
        <taxon>Brassicales</taxon>
        <taxon>Brassicaceae</taxon>
        <taxon>Arabideae</taxon>
        <taxon>Arabis</taxon>
    </lineage>
</organism>
<evidence type="ECO:0000256" key="1">
    <source>
        <dbReference type="SAM" id="Coils"/>
    </source>
</evidence>
<keyword evidence="4" id="KW-1185">Reference proteome</keyword>
<protein>
    <submittedName>
        <fullName evidence="3">Uncharacterized protein</fullName>
    </submittedName>
</protein>
<evidence type="ECO:0000256" key="2">
    <source>
        <dbReference type="SAM" id="MobiDB-lite"/>
    </source>
</evidence>
<dbReference type="Proteomes" id="UP000029120">
    <property type="component" value="Chromosome 1"/>
</dbReference>
<feature type="region of interest" description="Disordered" evidence="2">
    <location>
        <begin position="29"/>
        <end position="149"/>
    </location>
</feature>